<reference evidence="3 5" key="1">
    <citation type="submission" date="2020-01" db="EMBL/GenBank/DDBJ databases">
        <authorList>
            <consortium name="DOE Joint Genome Institute"/>
            <person name="Haridas S."/>
            <person name="Albert R."/>
            <person name="Binder M."/>
            <person name="Bloem J."/>
            <person name="Labutti K."/>
            <person name="Salamov A."/>
            <person name="Andreopoulos B."/>
            <person name="Baker S.E."/>
            <person name="Barry K."/>
            <person name="Bills G."/>
            <person name="Bluhm B.H."/>
            <person name="Cannon C."/>
            <person name="Castanera R."/>
            <person name="Culley D.E."/>
            <person name="Daum C."/>
            <person name="Ezra D."/>
            <person name="Gonzalez J.B."/>
            <person name="Henrissat B."/>
            <person name="Kuo A."/>
            <person name="Liang C."/>
            <person name="Lipzen A."/>
            <person name="Lutzoni F."/>
            <person name="Magnuson J."/>
            <person name="Mondo S."/>
            <person name="Nolan M."/>
            <person name="Ohm R."/>
            <person name="Pangilinan J."/>
            <person name="Park H.-J."/>
            <person name="Ramirez L."/>
            <person name="Alfaro M."/>
            <person name="Sun H."/>
            <person name="Tritt A."/>
            <person name="Yoshinaga Y."/>
            <person name="Zwiers L.-H."/>
            <person name="Turgeon B.G."/>
            <person name="Goodwin S.B."/>
            <person name="Spatafora J.W."/>
            <person name="Crous P.W."/>
            <person name="Grigoriev I.V."/>
        </authorList>
    </citation>
    <scope>NUCLEOTIDE SEQUENCE</scope>
    <source>
        <strain evidence="3 5">CBS 781.70</strain>
    </source>
</reference>
<dbReference type="PANTHER" id="PTHR31694">
    <property type="entry name" value="DESICCATION-LIKE PROTEIN"/>
    <property type="match status" value="1"/>
</dbReference>
<feature type="region of interest" description="Disordered" evidence="1">
    <location>
        <begin position="22"/>
        <end position="56"/>
    </location>
</feature>
<dbReference type="PANTHER" id="PTHR31694:SF8">
    <property type="entry name" value="STRESS RESPONSE PROTEIN RDS1P"/>
    <property type="match status" value="1"/>
</dbReference>
<name>A0A6G1G804_9PEZI</name>
<feature type="signal peptide" evidence="2">
    <location>
        <begin position="1"/>
        <end position="22"/>
    </location>
</feature>
<evidence type="ECO:0000256" key="2">
    <source>
        <dbReference type="SAM" id="SignalP"/>
    </source>
</evidence>
<gene>
    <name evidence="3 5" type="ORF">P152DRAFT_393101</name>
</gene>
<evidence type="ECO:0000313" key="5">
    <source>
        <dbReference type="RefSeq" id="XP_033535866.1"/>
    </source>
</evidence>
<feature type="chain" id="PRO_5044631897" evidence="2">
    <location>
        <begin position="23"/>
        <end position="313"/>
    </location>
</feature>
<dbReference type="Proteomes" id="UP000504638">
    <property type="component" value="Unplaced"/>
</dbReference>
<dbReference type="InterPro" id="IPR052965">
    <property type="entry name" value="Pigment-catalase-like"/>
</dbReference>
<dbReference type="SUPFAM" id="SSF47240">
    <property type="entry name" value="Ferritin-like"/>
    <property type="match status" value="1"/>
</dbReference>
<reference evidence="5" key="2">
    <citation type="submission" date="2020-04" db="EMBL/GenBank/DDBJ databases">
        <authorList>
            <consortium name="NCBI Genome Project"/>
        </authorList>
    </citation>
    <scope>NUCLEOTIDE SEQUENCE</scope>
    <source>
        <strain evidence="5">CBS 781.70</strain>
    </source>
</reference>
<evidence type="ECO:0000256" key="1">
    <source>
        <dbReference type="SAM" id="MobiDB-lite"/>
    </source>
</evidence>
<dbReference type="Pfam" id="PF13668">
    <property type="entry name" value="Ferritin_2"/>
    <property type="match status" value="1"/>
</dbReference>
<proteinExistence type="predicted"/>
<organism evidence="3">
    <name type="scientific">Eremomyces bilateralis CBS 781.70</name>
    <dbReference type="NCBI Taxonomy" id="1392243"/>
    <lineage>
        <taxon>Eukaryota</taxon>
        <taxon>Fungi</taxon>
        <taxon>Dikarya</taxon>
        <taxon>Ascomycota</taxon>
        <taxon>Pezizomycotina</taxon>
        <taxon>Dothideomycetes</taxon>
        <taxon>Dothideomycetes incertae sedis</taxon>
        <taxon>Eremomycetales</taxon>
        <taxon>Eremomycetaceae</taxon>
        <taxon>Eremomyces</taxon>
    </lineage>
</organism>
<protein>
    <submittedName>
        <fullName evidence="3 5">Uncharacterized protein</fullName>
    </submittedName>
</protein>
<dbReference type="EMBL" id="ML975153">
    <property type="protein sequence ID" value="KAF1814235.1"/>
    <property type="molecule type" value="Genomic_DNA"/>
</dbReference>
<dbReference type="InterPro" id="IPR012347">
    <property type="entry name" value="Ferritin-like"/>
</dbReference>
<evidence type="ECO:0000313" key="3">
    <source>
        <dbReference type="EMBL" id="KAF1814235.1"/>
    </source>
</evidence>
<keyword evidence="4" id="KW-1185">Reference proteome</keyword>
<dbReference type="InterPro" id="IPR009078">
    <property type="entry name" value="Ferritin-like_SF"/>
</dbReference>
<dbReference type="CDD" id="cd00657">
    <property type="entry name" value="Ferritin_like"/>
    <property type="match status" value="1"/>
</dbReference>
<dbReference type="GeneID" id="54416748"/>
<dbReference type="Gene3D" id="1.20.1260.10">
    <property type="match status" value="1"/>
</dbReference>
<evidence type="ECO:0000313" key="4">
    <source>
        <dbReference type="Proteomes" id="UP000504638"/>
    </source>
</evidence>
<accession>A0A6G1G804</accession>
<dbReference type="OrthoDB" id="1001765at2759"/>
<reference evidence="5" key="3">
    <citation type="submission" date="2025-04" db="UniProtKB">
        <authorList>
            <consortium name="RefSeq"/>
        </authorList>
    </citation>
    <scope>IDENTIFICATION</scope>
    <source>
        <strain evidence="5">CBS 781.70</strain>
    </source>
</reference>
<keyword evidence="2" id="KW-0732">Signal</keyword>
<feature type="compositionally biased region" description="Pro residues" evidence="1">
    <location>
        <begin position="42"/>
        <end position="52"/>
    </location>
</feature>
<sequence>MPSISSFLKILAVLGIAGGIEAMPRPQPGHKYPHRPERRQDPAPPAASPSPTAPVAAPAGGLSDIDILQFALSLEHLESNFYSQGFQRFPPQDFSALGLSEANIQALQAIGETEATHVTALTSAISATGAPPVQACTYNFNFTTAADMVATARILEAVGVSAYLGAAPLIQSKDILSTAGSILTVESRHQTFIRAASAAAPVPAPFDTPLGPRAVFTLASGFIQSCPEGSNLNIPAFPAIQLSTPMVTAGQSLVLQDTAQPSGAQFCAYVNQGQTMFTPLQQGACTVPQGLAGEVYMMVTGQESVVDEAVLAG</sequence>
<dbReference type="RefSeq" id="XP_033535866.1">
    <property type="nucleotide sequence ID" value="XM_033676178.1"/>
</dbReference>
<dbReference type="AlphaFoldDB" id="A0A6G1G804"/>